<sequence>MAKRNREHQSLKEVLENFVTDNNLQKGLDKVNAKEVWAKVMGPAIMNYTQNIKLERNTLFVQLNSSVLREELSYGTQKIITNLNEELGRELIQKLVLR</sequence>
<gene>
    <name evidence="1" type="ORF">SAMN04488508_102361</name>
</gene>
<organism evidence="1 2">
    <name type="scientific">Aquimarina spongiae</name>
    <dbReference type="NCBI Taxonomy" id="570521"/>
    <lineage>
        <taxon>Bacteria</taxon>
        <taxon>Pseudomonadati</taxon>
        <taxon>Bacteroidota</taxon>
        <taxon>Flavobacteriia</taxon>
        <taxon>Flavobacteriales</taxon>
        <taxon>Flavobacteriaceae</taxon>
        <taxon>Aquimarina</taxon>
    </lineage>
</organism>
<dbReference type="InterPro" id="IPR007922">
    <property type="entry name" value="DciA-like"/>
</dbReference>
<accession>A0A1M6D077</accession>
<name>A0A1M6D077_9FLAO</name>
<evidence type="ECO:0000313" key="1">
    <source>
        <dbReference type="EMBL" id="SHI66388.1"/>
    </source>
</evidence>
<proteinExistence type="predicted"/>
<dbReference type="Pfam" id="PF05258">
    <property type="entry name" value="DciA"/>
    <property type="match status" value="1"/>
</dbReference>
<reference evidence="2" key="1">
    <citation type="submission" date="2016-11" db="EMBL/GenBank/DDBJ databases">
        <authorList>
            <person name="Varghese N."/>
            <person name="Submissions S."/>
        </authorList>
    </citation>
    <scope>NUCLEOTIDE SEQUENCE [LARGE SCALE GENOMIC DNA]</scope>
    <source>
        <strain evidence="2">DSM 22623</strain>
    </source>
</reference>
<dbReference type="AlphaFoldDB" id="A0A1M6D077"/>
<dbReference type="EMBL" id="FQYP01000002">
    <property type="protein sequence ID" value="SHI66388.1"/>
    <property type="molecule type" value="Genomic_DNA"/>
</dbReference>
<dbReference type="OrthoDB" id="9804942at2"/>
<evidence type="ECO:0008006" key="3">
    <source>
        <dbReference type="Google" id="ProtNLM"/>
    </source>
</evidence>
<dbReference type="PANTHER" id="PTHR36456">
    <property type="entry name" value="UPF0232 PROTEIN SCO3875"/>
    <property type="match status" value="1"/>
</dbReference>
<keyword evidence="2" id="KW-1185">Reference proteome</keyword>
<dbReference type="Proteomes" id="UP000184432">
    <property type="component" value="Unassembled WGS sequence"/>
</dbReference>
<protein>
    <recommendedName>
        <fullName evidence="3">RNA-binding protein</fullName>
    </recommendedName>
</protein>
<dbReference type="RefSeq" id="WP_073315091.1">
    <property type="nucleotide sequence ID" value="NZ_FQYP01000002.1"/>
</dbReference>
<dbReference type="STRING" id="570521.SAMN04488508_102361"/>
<evidence type="ECO:0000313" key="2">
    <source>
        <dbReference type="Proteomes" id="UP000184432"/>
    </source>
</evidence>
<dbReference type="PANTHER" id="PTHR36456:SF1">
    <property type="entry name" value="UPF0232 PROTEIN SCO3875"/>
    <property type="match status" value="1"/>
</dbReference>